<keyword evidence="2 6" id="KW-0805">Transcription regulation</keyword>
<dbReference type="Pfam" id="PF04542">
    <property type="entry name" value="Sigma70_r2"/>
    <property type="match status" value="1"/>
</dbReference>
<dbReference type="SUPFAM" id="SSF88659">
    <property type="entry name" value="Sigma3 and sigma4 domains of RNA polymerase sigma factors"/>
    <property type="match status" value="1"/>
</dbReference>
<evidence type="ECO:0000256" key="6">
    <source>
        <dbReference type="RuleBase" id="RU000716"/>
    </source>
</evidence>
<dbReference type="STRING" id="306540.SAMN05421839_10834"/>
<dbReference type="PANTHER" id="PTHR43133">
    <property type="entry name" value="RNA POLYMERASE ECF-TYPE SIGMA FACTO"/>
    <property type="match status" value="1"/>
</dbReference>
<dbReference type="PANTHER" id="PTHR43133:SF60">
    <property type="entry name" value="RNA POLYMERASE SIGMA FACTOR SIGV"/>
    <property type="match status" value="1"/>
</dbReference>
<evidence type="ECO:0000259" key="8">
    <source>
        <dbReference type="Pfam" id="PF08281"/>
    </source>
</evidence>
<dbReference type="InterPro" id="IPR013249">
    <property type="entry name" value="RNA_pol_sigma70_r4_t2"/>
</dbReference>
<accession>A0A1I5NA05</accession>
<name>A0A1I5NA05_9BACI</name>
<dbReference type="GO" id="GO:0000428">
    <property type="term" value="C:DNA-directed RNA polymerase complex"/>
    <property type="evidence" value="ECO:0007669"/>
    <property type="project" value="UniProtKB-KW"/>
</dbReference>
<dbReference type="InterPro" id="IPR013324">
    <property type="entry name" value="RNA_pol_sigma_r3/r4-like"/>
</dbReference>
<dbReference type="Gene3D" id="1.10.10.10">
    <property type="entry name" value="Winged helix-like DNA-binding domain superfamily/Winged helix DNA-binding domain"/>
    <property type="match status" value="1"/>
</dbReference>
<evidence type="ECO:0000256" key="5">
    <source>
        <dbReference type="ARBA" id="ARBA00023163"/>
    </source>
</evidence>
<dbReference type="EMBL" id="BJWI01000006">
    <property type="protein sequence ID" value="GEM01185.1"/>
    <property type="molecule type" value="Genomic_DNA"/>
</dbReference>
<dbReference type="InterPro" id="IPR039425">
    <property type="entry name" value="RNA_pol_sigma-70-like"/>
</dbReference>
<dbReference type="GO" id="GO:0006352">
    <property type="term" value="P:DNA-templated transcription initiation"/>
    <property type="evidence" value="ECO:0007669"/>
    <property type="project" value="InterPro"/>
</dbReference>
<dbReference type="RefSeq" id="WP_089830850.1">
    <property type="nucleotide sequence ID" value="NZ_BJWI01000006.1"/>
</dbReference>
<sequence>MEAVAMKETSLDINHLFSYYQEMVYVAKRVVYDYQKAEDVVQDALMKAMRSYQHLKEPEKLKAWFRTIVIRTAIDTYRKEKKKELVSFEALTEQGIELCYCDDTVERSVTFQCMYQEVHNLLDDLSPKLKEVITLKYEDDLSDQQIADTLDISLSAAKTRIHRARKQLASLREASACL</sequence>
<keyword evidence="4 6" id="KW-0238">DNA-binding</keyword>
<dbReference type="NCBIfam" id="TIGR02937">
    <property type="entry name" value="sigma70-ECF"/>
    <property type="match status" value="1"/>
</dbReference>
<dbReference type="EMBL" id="FOXC01000008">
    <property type="protein sequence ID" value="SFP18166.1"/>
    <property type="molecule type" value="Genomic_DNA"/>
</dbReference>
<organism evidence="10 11">
    <name type="scientific">Halolactibacillus halophilus</name>
    <dbReference type="NCBI Taxonomy" id="306540"/>
    <lineage>
        <taxon>Bacteria</taxon>
        <taxon>Bacillati</taxon>
        <taxon>Bacillota</taxon>
        <taxon>Bacilli</taxon>
        <taxon>Bacillales</taxon>
        <taxon>Bacillaceae</taxon>
        <taxon>Halolactibacillus</taxon>
    </lineage>
</organism>
<dbReference type="Proteomes" id="UP000242243">
    <property type="component" value="Unassembled WGS sequence"/>
</dbReference>
<dbReference type="GO" id="GO:0006950">
    <property type="term" value="P:response to stress"/>
    <property type="evidence" value="ECO:0007669"/>
    <property type="project" value="UniProtKB-ARBA"/>
</dbReference>
<evidence type="ECO:0000256" key="4">
    <source>
        <dbReference type="ARBA" id="ARBA00023125"/>
    </source>
</evidence>
<evidence type="ECO:0000313" key="12">
    <source>
        <dbReference type="Proteomes" id="UP000321547"/>
    </source>
</evidence>
<evidence type="ECO:0000313" key="11">
    <source>
        <dbReference type="Proteomes" id="UP000242243"/>
    </source>
</evidence>
<gene>
    <name evidence="9" type="ORF">HHA03_07170</name>
    <name evidence="10" type="ORF">SAMN05421839_10834</name>
</gene>
<keyword evidence="5 6" id="KW-0804">Transcription</keyword>
<feature type="domain" description="RNA polymerase sigma factor 70 region 4 type 2" evidence="8">
    <location>
        <begin position="116"/>
        <end position="168"/>
    </location>
</feature>
<evidence type="ECO:0000313" key="10">
    <source>
        <dbReference type="EMBL" id="SFP18166.1"/>
    </source>
</evidence>
<comment type="similarity">
    <text evidence="1 6">Belongs to the sigma-70 factor family. ECF subfamily.</text>
</comment>
<keyword evidence="9" id="KW-0240">DNA-directed RNA polymerase</keyword>
<dbReference type="SUPFAM" id="SSF88946">
    <property type="entry name" value="Sigma2 domain of RNA polymerase sigma factors"/>
    <property type="match status" value="1"/>
</dbReference>
<dbReference type="InterPro" id="IPR013325">
    <property type="entry name" value="RNA_pol_sigma_r2"/>
</dbReference>
<protein>
    <recommendedName>
        <fullName evidence="6">RNA polymerase sigma factor</fullName>
    </recommendedName>
</protein>
<dbReference type="Pfam" id="PF08281">
    <property type="entry name" value="Sigma70_r4_2"/>
    <property type="match status" value="1"/>
</dbReference>
<dbReference type="PROSITE" id="PS01063">
    <property type="entry name" value="SIGMA70_ECF"/>
    <property type="match status" value="1"/>
</dbReference>
<dbReference type="GO" id="GO:0016987">
    <property type="term" value="F:sigma factor activity"/>
    <property type="evidence" value="ECO:0007669"/>
    <property type="project" value="UniProtKB-KW"/>
</dbReference>
<dbReference type="CDD" id="cd06171">
    <property type="entry name" value="Sigma70_r4"/>
    <property type="match status" value="1"/>
</dbReference>
<proteinExistence type="inferred from homology"/>
<reference evidence="10 11" key="1">
    <citation type="submission" date="2016-10" db="EMBL/GenBank/DDBJ databases">
        <authorList>
            <person name="de Groot N.N."/>
        </authorList>
    </citation>
    <scope>NUCLEOTIDE SEQUENCE [LARGE SCALE GENOMIC DNA]</scope>
    <source>
        <strain evidence="10 11">DSM 17073</strain>
    </source>
</reference>
<evidence type="ECO:0000259" key="7">
    <source>
        <dbReference type="Pfam" id="PF04542"/>
    </source>
</evidence>
<evidence type="ECO:0000256" key="3">
    <source>
        <dbReference type="ARBA" id="ARBA00023082"/>
    </source>
</evidence>
<dbReference type="InterPro" id="IPR014284">
    <property type="entry name" value="RNA_pol_sigma-70_dom"/>
</dbReference>
<dbReference type="Proteomes" id="UP000321547">
    <property type="component" value="Unassembled WGS sequence"/>
</dbReference>
<feature type="domain" description="RNA polymerase sigma-70 region 2" evidence="7">
    <location>
        <begin position="18"/>
        <end position="82"/>
    </location>
</feature>
<reference evidence="9 12" key="2">
    <citation type="submission" date="2019-07" db="EMBL/GenBank/DDBJ databases">
        <title>Whole genome shotgun sequence of Halolactibacillus halophilus NBRC 100868.</title>
        <authorList>
            <person name="Hosoyama A."/>
            <person name="Uohara A."/>
            <person name="Ohji S."/>
            <person name="Ichikawa N."/>
        </authorList>
    </citation>
    <scope>NUCLEOTIDE SEQUENCE [LARGE SCALE GENOMIC DNA]</scope>
    <source>
        <strain evidence="9 12">NBRC 100868</strain>
    </source>
</reference>
<keyword evidence="12" id="KW-1185">Reference proteome</keyword>
<keyword evidence="3 6" id="KW-0731">Sigma factor</keyword>
<evidence type="ECO:0000313" key="9">
    <source>
        <dbReference type="EMBL" id="GEM01185.1"/>
    </source>
</evidence>
<dbReference type="OrthoDB" id="188761at2"/>
<dbReference type="InterPro" id="IPR000838">
    <property type="entry name" value="RNA_pol_sigma70_ECF_CS"/>
</dbReference>
<dbReference type="GO" id="GO:0003677">
    <property type="term" value="F:DNA binding"/>
    <property type="evidence" value="ECO:0007669"/>
    <property type="project" value="UniProtKB-KW"/>
</dbReference>
<dbReference type="Gene3D" id="1.10.1740.10">
    <property type="match status" value="1"/>
</dbReference>
<dbReference type="InterPro" id="IPR036388">
    <property type="entry name" value="WH-like_DNA-bd_sf"/>
</dbReference>
<evidence type="ECO:0000256" key="2">
    <source>
        <dbReference type="ARBA" id="ARBA00023015"/>
    </source>
</evidence>
<dbReference type="AlphaFoldDB" id="A0A1I5NA05"/>
<evidence type="ECO:0000256" key="1">
    <source>
        <dbReference type="ARBA" id="ARBA00010641"/>
    </source>
</evidence>
<dbReference type="InterPro" id="IPR007627">
    <property type="entry name" value="RNA_pol_sigma70_r2"/>
</dbReference>